<organism evidence="1 2">
    <name type="scientific">Paraburkholderia phenazinium</name>
    <dbReference type="NCBI Taxonomy" id="60549"/>
    <lineage>
        <taxon>Bacteria</taxon>
        <taxon>Pseudomonadati</taxon>
        <taxon>Pseudomonadota</taxon>
        <taxon>Betaproteobacteria</taxon>
        <taxon>Burkholderiales</taxon>
        <taxon>Burkholderiaceae</taxon>
        <taxon>Paraburkholderia</taxon>
    </lineage>
</organism>
<accession>A0A1G7ZN26</accession>
<gene>
    <name evidence="1" type="ORF">SAMN05216466_10798</name>
</gene>
<dbReference type="EMBL" id="FNCJ01000007">
    <property type="protein sequence ID" value="SDH10035.1"/>
    <property type="molecule type" value="Genomic_DNA"/>
</dbReference>
<evidence type="ECO:0000313" key="1">
    <source>
        <dbReference type="EMBL" id="SDH10035.1"/>
    </source>
</evidence>
<dbReference type="Proteomes" id="UP000199706">
    <property type="component" value="Unassembled WGS sequence"/>
</dbReference>
<proteinExistence type="predicted"/>
<dbReference type="RefSeq" id="WP_260858720.1">
    <property type="nucleotide sequence ID" value="NZ_FNCJ01000007.1"/>
</dbReference>
<reference evidence="1 2" key="1">
    <citation type="submission" date="2016-10" db="EMBL/GenBank/DDBJ databases">
        <authorList>
            <person name="de Groot N.N."/>
        </authorList>
    </citation>
    <scope>NUCLEOTIDE SEQUENCE [LARGE SCALE GENOMIC DNA]</scope>
    <source>
        <strain evidence="1 2">LMG 2247</strain>
    </source>
</reference>
<protein>
    <submittedName>
        <fullName evidence="1">Uncharacterized protein</fullName>
    </submittedName>
</protein>
<name>A0A1G7ZN26_9BURK</name>
<sequence>MNLEAQQLIDSLEADIQRMRIDEALKASLVARLDALRRMVL</sequence>
<evidence type="ECO:0000313" key="2">
    <source>
        <dbReference type="Proteomes" id="UP000199706"/>
    </source>
</evidence>
<dbReference type="AlphaFoldDB" id="A0A1G7ZN26"/>